<dbReference type="AlphaFoldDB" id="A0A517NF37"/>
<dbReference type="EMBL" id="CP036525">
    <property type="protein sequence ID" value="QDT05750.1"/>
    <property type="molecule type" value="Genomic_DNA"/>
</dbReference>
<gene>
    <name evidence="1" type="ORF">K227x_41540</name>
</gene>
<evidence type="ECO:0000313" key="1">
    <source>
        <dbReference type="EMBL" id="QDT05750.1"/>
    </source>
</evidence>
<protein>
    <submittedName>
        <fullName evidence="1">Uncharacterized protein</fullName>
    </submittedName>
</protein>
<sequence>MRAAFRGREALQNPLAESFALAPHLLWRRNCSGAATALAPQLLWRRNCPGAATALAPQLLWRPICSGNRFAQVTRLPK</sequence>
<proteinExistence type="predicted"/>
<dbReference type="KEGG" id="rlc:K227x_41540"/>
<evidence type="ECO:0000313" key="2">
    <source>
        <dbReference type="Proteomes" id="UP000318538"/>
    </source>
</evidence>
<keyword evidence="2" id="KW-1185">Reference proteome</keyword>
<reference evidence="1 2" key="1">
    <citation type="submission" date="2019-02" db="EMBL/GenBank/DDBJ databases">
        <title>Deep-cultivation of Planctomycetes and their phenomic and genomic characterization uncovers novel biology.</title>
        <authorList>
            <person name="Wiegand S."/>
            <person name="Jogler M."/>
            <person name="Boedeker C."/>
            <person name="Pinto D."/>
            <person name="Vollmers J."/>
            <person name="Rivas-Marin E."/>
            <person name="Kohn T."/>
            <person name="Peeters S.H."/>
            <person name="Heuer A."/>
            <person name="Rast P."/>
            <person name="Oberbeckmann S."/>
            <person name="Bunk B."/>
            <person name="Jeske O."/>
            <person name="Meyerdierks A."/>
            <person name="Storesund J.E."/>
            <person name="Kallscheuer N."/>
            <person name="Luecker S."/>
            <person name="Lage O.M."/>
            <person name="Pohl T."/>
            <person name="Merkel B.J."/>
            <person name="Hornburger P."/>
            <person name="Mueller R.-W."/>
            <person name="Bruemmer F."/>
            <person name="Labrenz M."/>
            <person name="Spormann A.M."/>
            <person name="Op den Camp H."/>
            <person name="Overmann J."/>
            <person name="Amann R."/>
            <person name="Jetten M.S.M."/>
            <person name="Mascher T."/>
            <person name="Medema M.H."/>
            <person name="Devos D.P."/>
            <person name="Kaster A.-K."/>
            <person name="Ovreas L."/>
            <person name="Rohde M."/>
            <person name="Galperin M.Y."/>
            <person name="Jogler C."/>
        </authorList>
    </citation>
    <scope>NUCLEOTIDE SEQUENCE [LARGE SCALE GENOMIC DNA]</scope>
    <source>
        <strain evidence="1 2">K22_7</strain>
    </source>
</reference>
<dbReference type="Proteomes" id="UP000318538">
    <property type="component" value="Chromosome"/>
</dbReference>
<organism evidence="1 2">
    <name type="scientific">Rubripirellula lacrimiformis</name>
    <dbReference type="NCBI Taxonomy" id="1930273"/>
    <lineage>
        <taxon>Bacteria</taxon>
        <taxon>Pseudomonadati</taxon>
        <taxon>Planctomycetota</taxon>
        <taxon>Planctomycetia</taxon>
        <taxon>Pirellulales</taxon>
        <taxon>Pirellulaceae</taxon>
        <taxon>Rubripirellula</taxon>
    </lineage>
</organism>
<name>A0A517NF37_9BACT</name>
<accession>A0A517NF37</accession>